<dbReference type="InterPro" id="IPR013324">
    <property type="entry name" value="RNA_pol_sigma_r3/r4-like"/>
</dbReference>
<dbReference type="InterPro" id="IPR014284">
    <property type="entry name" value="RNA_pol_sigma-70_dom"/>
</dbReference>
<dbReference type="PANTHER" id="PTHR43133">
    <property type="entry name" value="RNA POLYMERASE ECF-TYPE SIGMA FACTO"/>
    <property type="match status" value="1"/>
</dbReference>
<evidence type="ECO:0000313" key="9">
    <source>
        <dbReference type="Proteomes" id="UP001139347"/>
    </source>
</evidence>
<dbReference type="InterPro" id="IPR007627">
    <property type="entry name" value="RNA_pol_sigma70_r2"/>
</dbReference>
<reference evidence="8" key="1">
    <citation type="submission" date="2022-04" db="EMBL/GenBank/DDBJ databases">
        <title>Paenibacillus mangrovi sp. nov., a novel endophytic bacterium isolated from bark of Kandelia candel.</title>
        <authorList>
            <person name="Tuo L."/>
        </authorList>
    </citation>
    <scope>NUCLEOTIDE SEQUENCE</scope>
    <source>
        <strain evidence="8">KQZ6P-2</strain>
    </source>
</reference>
<dbReference type="SUPFAM" id="SSF88946">
    <property type="entry name" value="Sigma2 domain of RNA polymerase sigma factors"/>
    <property type="match status" value="1"/>
</dbReference>
<dbReference type="Proteomes" id="UP001139347">
    <property type="component" value="Unassembled WGS sequence"/>
</dbReference>
<name>A0A9X2B4M0_9BACL</name>
<dbReference type="EMBL" id="JALIRP010000014">
    <property type="protein sequence ID" value="MCJ8014774.1"/>
    <property type="molecule type" value="Genomic_DNA"/>
</dbReference>
<dbReference type="SUPFAM" id="SSF88659">
    <property type="entry name" value="Sigma3 and sigma4 domains of RNA polymerase sigma factors"/>
    <property type="match status" value="1"/>
</dbReference>
<dbReference type="Pfam" id="PF08281">
    <property type="entry name" value="Sigma70_r4_2"/>
    <property type="match status" value="1"/>
</dbReference>
<dbReference type="Gene3D" id="1.10.10.10">
    <property type="entry name" value="Winged helix-like DNA-binding domain superfamily/Winged helix DNA-binding domain"/>
    <property type="match status" value="1"/>
</dbReference>
<keyword evidence="2" id="KW-0805">Transcription regulation</keyword>
<comment type="caution">
    <text evidence="8">The sequence shown here is derived from an EMBL/GenBank/DDBJ whole genome shotgun (WGS) entry which is preliminary data.</text>
</comment>
<dbReference type="InterPro" id="IPR036388">
    <property type="entry name" value="WH-like_DNA-bd_sf"/>
</dbReference>
<proteinExistence type="inferred from homology"/>
<gene>
    <name evidence="8" type="ORF">MUG84_24125</name>
</gene>
<dbReference type="NCBIfam" id="TIGR02937">
    <property type="entry name" value="sigma70-ECF"/>
    <property type="match status" value="1"/>
</dbReference>
<keyword evidence="3" id="KW-0731">Sigma factor</keyword>
<dbReference type="InterPro" id="IPR013249">
    <property type="entry name" value="RNA_pol_sigma70_r4_t2"/>
</dbReference>
<protein>
    <submittedName>
        <fullName evidence="8">RNA polymerase sigma factor</fullName>
    </submittedName>
</protein>
<organism evidence="8 9">
    <name type="scientific">Paenibacillus mangrovi</name>
    <dbReference type="NCBI Taxonomy" id="2931978"/>
    <lineage>
        <taxon>Bacteria</taxon>
        <taxon>Bacillati</taxon>
        <taxon>Bacillota</taxon>
        <taxon>Bacilli</taxon>
        <taxon>Bacillales</taxon>
        <taxon>Paenibacillaceae</taxon>
        <taxon>Paenibacillus</taxon>
    </lineage>
</organism>
<evidence type="ECO:0000256" key="2">
    <source>
        <dbReference type="ARBA" id="ARBA00023015"/>
    </source>
</evidence>
<keyword evidence="5" id="KW-0804">Transcription</keyword>
<feature type="domain" description="RNA polymerase sigma factor 70 region 4 type 2" evidence="7">
    <location>
        <begin position="107"/>
        <end position="151"/>
    </location>
</feature>
<evidence type="ECO:0000259" key="7">
    <source>
        <dbReference type="Pfam" id="PF08281"/>
    </source>
</evidence>
<dbReference type="RefSeq" id="WP_244730130.1">
    <property type="nucleotide sequence ID" value="NZ_JALIRP010000014.1"/>
</dbReference>
<dbReference type="GO" id="GO:0006352">
    <property type="term" value="P:DNA-templated transcription initiation"/>
    <property type="evidence" value="ECO:0007669"/>
    <property type="project" value="InterPro"/>
</dbReference>
<evidence type="ECO:0000259" key="6">
    <source>
        <dbReference type="Pfam" id="PF04542"/>
    </source>
</evidence>
<feature type="domain" description="RNA polymerase sigma-70 region 2" evidence="6">
    <location>
        <begin position="9"/>
        <end position="73"/>
    </location>
</feature>
<dbReference type="Gene3D" id="1.10.1740.10">
    <property type="match status" value="1"/>
</dbReference>
<dbReference type="GO" id="GO:0003677">
    <property type="term" value="F:DNA binding"/>
    <property type="evidence" value="ECO:0007669"/>
    <property type="project" value="UniProtKB-KW"/>
</dbReference>
<evidence type="ECO:0000313" key="8">
    <source>
        <dbReference type="EMBL" id="MCJ8014774.1"/>
    </source>
</evidence>
<dbReference type="PANTHER" id="PTHR43133:SF8">
    <property type="entry name" value="RNA POLYMERASE SIGMA FACTOR HI_1459-RELATED"/>
    <property type="match status" value="1"/>
</dbReference>
<keyword evidence="4" id="KW-0238">DNA-binding</keyword>
<dbReference type="GO" id="GO:0016987">
    <property type="term" value="F:sigma factor activity"/>
    <property type="evidence" value="ECO:0007669"/>
    <property type="project" value="UniProtKB-KW"/>
</dbReference>
<comment type="similarity">
    <text evidence="1">Belongs to the sigma-70 factor family. ECF subfamily.</text>
</comment>
<dbReference type="Pfam" id="PF04542">
    <property type="entry name" value="Sigma70_r2"/>
    <property type="match status" value="1"/>
</dbReference>
<keyword evidence="9" id="KW-1185">Reference proteome</keyword>
<accession>A0A9X2B4M0</accession>
<dbReference type="InterPro" id="IPR013325">
    <property type="entry name" value="RNA_pol_sigma_r2"/>
</dbReference>
<evidence type="ECO:0000256" key="4">
    <source>
        <dbReference type="ARBA" id="ARBA00023125"/>
    </source>
</evidence>
<evidence type="ECO:0000256" key="1">
    <source>
        <dbReference type="ARBA" id="ARBA00010641"/>
    </source>
</evidence>
<dbReference type="InterPro" id="IPR039425">
    <property type="entry name" value="RNA_pol_sigma-70-like"/>
</dbReference>
<dbReference type="AlphaFoldDB" id="A0A9X2B4M0"/>
<evidence type="ECO:0000256" key="5">
    <source>
        <dbReference type="ARBA" id="ARBA00023163"/>
    </source>
</evidence>
<sequence>MEPFDGLEAIRQPLLRYCRQMTGSNWEAEDLVQETILRLLKVNADRPEQEVTFRYACRTARNLWIDRIRRTARLTMVPYQEETILSVQGPTDSELNVREHLEELAWRLPPKPFVIILFMDVFNFTARETAAWLGGTEVAVQVALSRARARLQGMKRSAREKGPPGSKRAVITAAGNASECTVFFEAVLEAFRHRQPSAIQEAYFSLIAADARLQGIRALDGKMYFTFQDPDGNVIIVVSA</sequence>
<evidence type="ECO:0000256" key="3">
    <source>
        <dbReference type="ARBA" id="ARBA00023082"/>
    </source>
</evidence>